<gene>
    <name evidence="2" type="ORF">ACFFGH_09060</name>
</gene>
<feature type="region of interest" description="Disordered" evidence="1">
    <location>
        <begin position="1"/>
        <end position="58"/>
    </location>
</feature>
<name>A0ABV6RLY4_9GAMM</name>
<reference evidence="2 3" key="1">
    <citation type="submission" date="2024-09" db="EMBL/GenBank/DDBJ databases">
        <authorList>
            <person name="Sun Q."/>
            <person name="Mori K."/>
        </authorList>
    </citation>
    <scope>NUCLEOTIDE SEQUENCE [LARGE SCALE GENOMIC DNA]</scope>
    <source>
        <strain evidence="2 3">KCTC 23076</strain>
    </source>
</reference>
<accession>A0ABV6RLY4</accession>
<feature type="compositionally biased region" description="Basic and acidic residues" evidence="1">
    <location>
        <begin position="17"/>
        <end position="33"/>
    </location>
</feature>
<evidence type="ECO:0008006" key="4">
    <source>
        <dbReference type="Google" id="ProtNLM"/>
    </source>
</evidence>
<comment type="caution">
    <text evidence="2">The sequence shown here is derived from an EMBL/GenBank/DDBJ whole genome shotgun (WGS) entry which is preliminary data.</text>
</comment>
<dbReference type="EMBL" id="JBHLTG010000001">
    <property type="protein sequence ID" value="MFC0677989.1"/>
    <property type="molecule type" value="Genomic_DNA"/>
</dbReference>
<protein>
    <recommendedName>
        <fullName evidence="4">Toxin co-regulated pilus biosynthesis protein Q C-terminal domain-containing protein</fullName>
    </recommendedName>
</protein>
<dbReference type="RefSeq" id="WP_386667200.1">
    <property type="nucleotide sequence ID" value="NZ_JBHLTG010000001.1"/>
</dbReference>
<sequence>MELPKVAGPGVTAPPSRAREADSGKPFDPHCQEQHGTPDAGGGVPQIASEESAPGAPATTHELVARLSSAERAGAALLDDAGTDTSVQLVLQVGGRELDVIDMPWRLCASGRFLTARADAVPALPTDGGSLTGGGNISKFATGYAHFSATAYAASAPAASGDVQAPAAVAVPTSPISTGQGKKYAGQVTVETAAAVAAAPDQWRERLWRCIELHGEATLYVRDYRLDAEARSELARRLADTAREGGLTLSRVVINGHVMAPASSGDSHAS</sequence>
<proteinExistence type="predicted"/>
<evidence type="ECO:0000313" key="2">
    <source>
        <dbReference type="EMBL" id="MFC0677989.1"/>
    </source>
</evidence>
<organism evidence="2 3">
    <name type="scientific">Lysobacter korlensis</name>
    <dbReference type="NCBI Taxonomy" id="553636"/>
    <lineage>
        <taxon>Bacteria</taxon>
        <taxon>Pseudomonadati</taxon>
        <taxon>Pseudomonadota</taxon>
        <taxon>Gammaproteobacteria</taxon>
        <taxon>Lysobacterales</taxon>
        <taxon>Lysobacteraceae</taxon>
        <taxon>Lysobacter</taxon>
    </lineage>
</organism>
<dbReference type="Proteomes" id="UP001589896">
    <property type="component" value="Unassembled WGS sequence"/>
</dbReference>
<evidence type="ECO:0000313" key="3">
    <source>
        <dbReference type="Proteomes" id="UP001589896"/>
    </source>
</evidence>
<evidence type="ECO:0000256" key="1">
    <source>
        <dbReference type="SAM" id="MobiDB-lite"/>
    </source>
</evidence>
<keyword evidence="3" id="KW-1185">Reference proteome</keyword>